<organism evidence="4 5">
    <name type="scientific">Acer saccharum</name>
    <name type="common">Sugar maple</name>
    <dbReference type="NCBI Taxonomy" id="4024"/>
    <lineage>
        <taxon>Eukaryota</taxon>
        <taxon>Viridiplantae</taxon>
        <taxon>Streptophyta</taxon>
        <taxon>Embryophyta</taxon>
        <taxon>Tracheophyta</taxon>
        <taxon>Spermatophyta</taxon>
        <taxon>Magnoliopsida</taxon>
        <taxon>eudicotyledons</taxon>
        <taxon>Gunneridae</taxon>
        <taxon>Pentapetalae</taxon>
        <taxon>rosids</taxon>
        <taxon>malvids</taxon>
        <taxon>Sapindales</taxon>
        <taxon>Sapindaceae</taxon>
        <taxon>Hippocastanoideae</taxon>
        <taxon>Acereae</taxon>
        <taxon>Acer</taxon>
    </lineage>
</organism>
<feature type="domain" description="CCHC-type" evidence="3">
    <location>
        <begin position="124"/>
        <end position="140"/>
    </location>
</feature>
<evidence type="ECO:0000313" key="4">
    <source>
        <dbReference type="EMBL" id="KAK0599734.1"/>
    </source>
</evidence>
<dbReference type="Gene3D" id="4.10.60.10">
    <property type="entry name" value="Zinc finger, CCHC-type"/>
    <property type="match status" value="1"/>
</dbReference>
<dbReference type="AlphaFoldDB" id="A0AA39SWV8"/>
<gene>
    <name evidence="4" type="ORF">LWI29_008110</name>
</gene>
<keyword evidence="1" id="KW-0862">Zinc</keyword>
<comment type="caution">
    <text evidence="4">The sequence shown here is derived from an EMBL/GenBank/DDBJ whole genome shotgun (WGS) entry which is preliminary data.</text>
</comment>
<evidence type="ECO:0000313" key="5">
    <source>
        <dbReference type="Proteomes" id="UP001168877"/>
    </source>
</evidence>
<dbReference type="GO" id="GO:0003676">
    <property type="term" value="F:nucleic acid binding"/>
    <property type="evidence" value="ECO:0007669"/>
    <property type="project" value="InterPro"/>
</dbReference>
<protein>
    <recommendedName>
        <fullName evidence="3">CCHC-type domain-containing protein</fullName>
    </recommendedName>
</protein>
<feature type="compositionally biased region" description="Basic and acidic residues" evidence="2">
    <location>
        <begin position="98"/>
        <end position="107"/>
    </location>
</feature>
<keyword evidence="1" id="KW-0863">Zinc-finger</keyword>
<dbReference type="GO" id="GO:0008270">
    <property type="term" value="F:zinc ion binding"/>
    <property type="evidence" value="ECO:0007669"/>
    <property type="project" value="UniProtKB-KW"/>
</dbReference>
<feature type="compositionally biased region" description="Basic residues" evidence="2">
    <location>
        <begin position="108"/>
        <end position="119"/>
    </location>
</feature>
<sequence>MATSTTKHEVEKFDGTNDFVVWKMKMSALLSNLGLDEALEGEDKMPSTYTEEKKKDIMKRAFNTLILSLSDKVLREIAKMKTAAEMKEQSGESLTVRGRTDKRDQKSRGKSRSKSRGGHKKSIKCYCCHEEGHIRKFCPKRKNGGKEKDTAIRDAAVVEDGEAGMNMRDTGSSPLYENINTKNDVGIEVEQHEDLNFQPPQGVSNLGNELEVHDREEFDDNAEEETYEIHNELEGYQLARDRKQATKHKKHSSCCTSSSSPNQEREKLSKLPWRFSSMGSSPPPLSTHPPPHLGVDCKEIGVVYDQFRARDSWSSWRDFFKGCLLKTHSLCISCFLLCVTPLGNIVNLYLCSFM</sequence>
<evidence type="ECO:0000256" key="2">
    <source>
        <dbReference type="SAM" id="MobiDB-lite"/>
    </source>
</evidence>
<reference evidence="4" key="2">
    <citation type="submission" date="2023-06" db="EMBL/GenBank/DDBJ databases">
        <authorList>
            <person name="Swenson N.G."/>
            <person name="Wegrzyn J.L."/>
            <person name="Mcevoy S.L."/>
        </authorList>
    </citation>
    <scope>NUCLEOTIDE SEQUENCE</scope>
    <source>
        <strain evidence="4">NS2018</strain>
        <tissue evidence="4">Leaf</tissue>
    </source>
</reference>
<dbReference type="PROSITE" id="PS50158">
    <property type="entry name" value="ZF_CCHC"/>
    <property type="match status" value="1"/>
</dbReference>
<accession>A0AA39SWV8</accession>
<evidence type="ECO:0000259" key="3">
    <source>
        <dbReference type="PROSITE" id="PS50158"/>
    </source>
</evidence>
<dbReference type="InterPro" id="IPR001878">
    <property type="entry name" value="Znf_CCHC"/>
</dbReference>
<name>A0AA39SWV8_ACESA</name>
<dbReference type="InterPro" id="IPR036875">
    <property type="entry name" value="Znf_CCHC_sf"/>
</dbReference>
<evidence type="ECO:0000256" key="1">
    <source>
        <dbReference type="PROSITE-ProRule" id="PRU00047"/>
    </source>
</evidence>
<proteinExistence type="predicted"/>
<keyword evidence="5" id="KW-1185">Reference proteome</keyword>
<feature type="region of interest" description="Disordered" evidence="2">
    <location>
        <begin position="83"/>
        <end position="119"/>
    </location>
</feature>
<dbReference type="EMBL" id="JAUESC010000003">
    <property type="protein sequence ID" value="KAK0599734.1"/>
    <property type="molecule type" value="Genomic_DNA"/>
</dbReference>
<dbReference type="SUPFAM" id="SSF57756">
    <property type="entry name" value="Retrovirus zinc finger-like domains"/>
    <property type="match status" value="1"/>
</dbReference>
<keyword evidence="1" id="KW-0479">Metal-binding</keyword>
<dbReference type="Proteomes" id="UP001168877">
    <property type="component" value="Unassembled WGS sequence"/>
</dbReference>
<reference evidence="4" key="1">
    <citation type="journal article" date="2022" name="Plant J.">
        <title>Strategies of tolerance reflected in two North American maple genomes.</title>
        <authorList>
            <person name="McEvoy S.L."/>
            <person name="Sezen U.U."/>
            <person name="Trouern-Trend A."/>
            <person name="McMahon S.M."/>
            <person name="Schaberg P.G."/>
            <person name="Yang J."/>
            <person name="Wegrzyn J.L."/>
            <person name="Swenson N.G."/>
        </authorList>
    </citation>
    <scope>NUCLEOTIDE SEQUENCE</scope>
    <source>
        <strain evidence="4">NS2018</strain>
    </source>
</reference>